<evidence type="ECO:0000256" key="4">
    <source>
        <dbReference type="ARBA" id="ARBA00023002"/>
    </source>
</evidence>
<dbReference type="InterPro" id="IPR036396">
    <property type="entry name" value="Cyt_P450_sf"/>
</dbReference>
<sequence length="452" mass="52347">MTQNISLQQQFPPGPNTSSLRNVIKWASDPITFLEQSTQKYGDLFSLKLYKGKTYVFTSNPEIIQEIFSKDINNFDAGRGNQALLPLVGQYSTLLIDGKLHSRQRKLIFPPFHGEKIRNYGEKMAEITENVAKQWKSGELFDLRSSMQEITLEIIMQTVFGISEFERKEQLKSRLVNTLELVLSSVLRSMLLFFPILHKDFPGSPWRTFVRNKKMINELLQEEIEERRNRVEKDDNTIISLLMLARDEDGNPMSDEELRDQLMTLLLAGHETTATALTWAFYWIHYFPEIRSKLLAELEEISDPSDIQALNKLPYLDAVCNETLRIYPVTIITSPRITKTTTKIGDYEYPPETFLAPCMYLLHHREDLYPNSQEFQPERFLNRTFKQYEFMPFGGGNRRCIGDAFAPMELKIILATVLKNYQLALVDKQVTKPVRRGITLAPNRSIKMKVEG</sequence>
<gene>
    <name evidence="9" type="ORF">FRE64_11775</name>
</gene>
<dbReference type="PROSITE" id="PS00086">
    <property type="entry name" value="CYTOCHROME_P450"/>
    <property type="match status" value="1"/>
</dbReference>
<reference evidence="9" key="1">
    <citation type="submission" date="2019-08" db="EMBL/GenBank/DDBJ databases">
        <title>Carotenoids and Carotenoid Binding Proteins in the Halophilic Cyanobacterium Euhalothece sp. ZM00.</title>
        <authorList>
            <person name="Cho S.M."/>
            <person name="Song J.Y."/>
            <person name="Park Y.-I."/>
        </authorList>
    </citation>
    <scope>NUCLEOTIDE SEQUENCE [LARGE SCALE GENOMIC DNA]</scope>
    <source>
        <strain evidence="9">Z-M001</strain>
    </source>
</reference>
<evidence type="ECO:0000256" key="3">
    <source>
        <dbReference type="ARBA" id="ARBA00022723"/>
    </source>
</evidence>
<dbReference type="Pfam" id="PF00067">
    <property type="entry name" value="p450"/>
    <property type="match status" value="1"/>
</dbReference>
<evidence type="ECO:0000256" key="8">
    <source>
        <dbReference type="RuleBase" id="RU000461"/>
    </source>
</evidence>
<dbReference type="InterPro" id="IPR017972">
    <property type="entry name" value="Cyt_P450_CS"/>
</dbReference>
<comment type="similarity">
    <text evidence="1 8">Belongs to the cytochrome P450 family.</text>
</comment>
<evidence type="ECO:0000313" key="10">
    <source>
        <dbReference type="Proteomes" id="UP000318453"/>
    </source>
</evidence>
<dbReference type="GO" id="GO:0020037">
    <property type="term" value="F:heme binding"/>
    <property type="evidence" value="ECO:0007669"/>
    <property type="project" value="InterPro"/>
</dbReference>
<dbReference type="PRINTS" id="PR00385">
    <property type="entry name" value="P450"/>
</dbReference>
<organism evidence="9 10">
    <name type="scientific">Euhalothece natronophila Z-M001</name>
    <dbReference type="NCBI Taxonomy" id="522448"/>
    <lineage>
        <taxon>Bacteria</taxon>
        <taxon>Bacillati</taxon>
        <taxon>Cyanobacteriota</taxon>
        <taxon>Cyanophyceae</taxon>
        <taxon>Oscillatoriophycideae</taxon>
        <taxon>Chroococcales</taxon>
        <taxon>Halothecacae</taxon>
        <taxon>Halothece cluster</taxon>
        <taxon>Euhalothece</taxon>
    </lineage>
</organism>
<dbReference type="InterPro" id="IPR050196">
    <property type="entry name" value="Cytochrome_P450_Monoox"/>
</dbReference>
<evidence type="ECO:0000256" key="7">
    <source>
        <dbReference type="PIRSR" id="PIRSR602401-1"/>
    </source>
</evidence>
<dbReference type="Gene3D" id="1.10.630.10">
    <property type="entry name" value="Cytochrome P450"/>
    <property type="match status" value="1"/>
</dbReference>
<dbReference type="InterPro" id="IPR001128">
    <property type="entry name" value="Cyt_P450"/>
</dbReference>
<dbReference type="GO" id="GO:0005506">
    <property type="term" value="F:iron ion binding"/>
    <property type="evidence" value="ECO:0007669"/>
    <property type="project" value="InterPro"/>
</dbReference>
<dbReference type="Proteomes" id="UP000318453">
    <property type="component" value="Chromosome"/>
</dbReference>
<keyword evidence="5 7" id="KW-0408">Iron</keyword>
<dbReference type="PRINTS" id="PR00463">
    <property type="entry name" value="EP450I"/>
</dbReference>
<dbReference type="GO" id="GO:0016705">
    <property type="term" value="F:oxidoreductase activity, acting on paired donors, with incorporation or reduction of molecular oxygen"/>
    <property type="evidence" value="ECO:0007669"/>
    <property type="project" value="InterPro"/>
</dbReference>
<dbReference type="InterPro" id="IPR002401">
    <property type="entry name" value="Cyt_P450_E_grp-I"/>
</dbReference>
<dbReference type="RefSeq" id="WP_146296422.1">
    <property type="nucleotide sequence ID" value="NZ_CP042326.1"/>
</dbReference>
<proteinExistence type="inferred from homology"/>
<evidence type="ECO:0000256" key="1">
    <source>
        <dbReference type="ARBA" id="ARBA00010617"/>
    </source>
</evidence>
<keyword evidence="6 8" id="KW-0503">Monooxygenase</keyword>
<protein>
    <submittedName>
        <fullName evidence="9">Cytochrome P450</fullName>
    </submittedName>
</protein>
<dbReference type="PANTHER" id="PTHR24291:SF50">
    <property type="entry name" value="BIFUNCTIONAL ALBAFLAVENONE MONOOXYGENASE_TERPENE SYNTHASE"/>
    <property type="match status" value="1"/>
</dbReference>
<dbReference type="SUPFAM" id="SSF48264">
    <property type="entry name" value="Cytochrome P450"/>
    <property type="match status" value="1"/>
</dbReference>
<keyword evidence="4 8" id="KW-0560">Oxidoreductase</keyword>
<dbReference type="GO" id="GO:0004497">
    <property type="term" value="F:monooxygenase activity"/>
    <property type="evidence" value="ECO:0007669"/>
    <property type="project" value="UniProtKB-KW"/>
</dbReference>
<name>A0A5B8NMN7_9CHRO</name>
<dbReference type="OrthoDB" id="446280at2"/>
<keyword evidence="3 7" id="KW-0479">Metal-binding</keyword>
<dbReference type="KEGG" id="enn:FRE64_11775"/>
<evidence type="ECO:0000256" key="6">
    <source>
        <dbReference type="ARBA" id="ARBA00023033"/>
    </source>
</evidence>
<evidence type="ECO:0000256" key="5">
    <source>
        <dbReference type="ARBA" id="ARBA00023004"/>
    </source>
</evidence>
<keyword evidence="2 7" id="KW-0349">Heme</keyword>
<evidence type="ECO:0000313" key="9">
    <source>
        <dbReference type="EMBL" id="QDZ40573.1"/>
    </source>
</evidence>
<dbReference type="CDD" id="cd11053">
    <property type="entry name" value="CYP110-like"/>
    <property type="match status" value="1"/>
</dbReference>
<feature type="binding site" description="axial binding residue" evidence="7">
    <location>
        <position position="400"/>
    </location>
    <ligand>
        <name>heme</name>
        <dbReference type="ChEBI" id="CHEBI:30413"/>
    </ligand>
    <ligandPart>
        <name>Fe</name>
        <dbReference type="ChEBI" id="CHEBI:18248"/>
    </ligandPart>
</feature>
<dbReference type="AlphaFoldDB" id="A0A5B8NMN7"/>
<dbReference type="PANTHER" id="PTHR24291">
    <property type="entry name" value="CYTOCHROME P450 FAMILY 4"/>
    <property type="match status" value="1"/>
</dbReference>
<accession>A0A5B8NMN7</accession>
<comment type="cofactor">
    <cofactor evidence="7">
        <name>heme</name>
        <dbReference type="ChEBI" id="CHEBI:30413"/>
    </cofactor>
</comment>
<keyword evidence="10" id="KW-1185">Reference proteome</keyword>
<evidence type="ECO:0000256" key="2">
    <source>
        <dbReference type="ARBA" id="ARBA00022617"/>
    </source>
</evidence>
<dbReference type="EMBL" id="CP042326">
    <property type="protein sequence ID" value="QDZ40573.1"/>
    <property type="molecule type" value="Genomic_DNA"/>
</dbReference>